<dbReference type="InterPro" id="IPR009752">
    <property type="entry name" value="Phage_Mu_GpJ"/>
</dbReference>
<gene>
    <name evidence="2" type="ORF">CCAL12919_05790</name>
</gene>
<dbReference type="Pfam" id="PF07030">
    <property type="entry name" value="Phage_Mu_Gp36"/>
    <property type="match status" value="1"/>
</dbReference>
<dbReference type="AlphaFoldDB" id="A0ABD4JIQ3"/>
<sequence length="131" mass="14658">MINNDDLLKEVSLKELTELSDLEGSKSINQAVIDDSKNDALAYIGSFVKIPANPTPLLKDIAVNLTVIELKKRNNFPKETLKDQLEKIDALLLKMASKKIPTEQSDDETPTQKLRAFRHSQTRIDLKGLNG</sequence>
<reference evidence="2 3" key="1">
    <citation type="submission" date="2020-10" db="EMBL/GenBank/DDBJ databases">
        <title>Campylobacter californiensis sp. nov. isolated from cattle and feral swine in California.</title>
        <authorList>
            <person name="Miller W.G."/>
        </authorList>
    </citation>
    <scope>NUCLEOTIDE SEQUENCE [LARGE SCALE GENOMIC DNA]</scope>
    <source>
        <strain evidence="2 3">RM12919</strain>
    </source>
</reference>
<evidence type="ECO:0000256" key="1">
    <source>
        <dbReference type="SAM" id="MobiDB-lite"/>
    </source>
</evidence>
<dbReference type="RefSeq" id="WP_336613664.1">
    <property type="nucleotide sequence ID" value="NZ_JADBHS010000009.1"/>
</dbReference>
<dbReference type="Proteomes" id="UP001318760">
    <property type="component" value="Unassembled WGS sequence"/>
</dbReference>
<evidence type="ECO:0000313" key="3">
    <source>
        <dbReference type="Proteomes" id="UP001318760"/>
    </source>
</evidence>
<feature type="region of interest" description="Disordered" evidence="1">
    <location>
        <begin position="99"/>
        <end position="120"/>
    </location>
</feature>
<accession>A0ABD4JIQ3</accession>
<dbReference type="EMBL" id="JADBHS010000009">
    <property type="protein sequence ID" value="MBE2986644.1"/>
    <property type="molecule type" value="Genomic_DNA"/>
</dbReference>
<organism evidence="2 3">
    <name type="scientific">Campylobacter californiensis</name>
    <dbReference type="NCBI Taxonomy" id="1032243"/>
    <lineage>
        <taxon>Bacteria</taxon>
        <taxon>Pseudomonadati</taxon>
        <taxon>Campylobacterota</taxon>
        <taxon>Epsilonproteobacteria</taxon>
        <taxon>Campylobacterales</taxon>
        <taxon>Campylobacteraceae</taxon>
        <taxon>Campylobacter</taxon>
    </lineage>
</organism>
<evidence type="ECO:0000313" key="2">
    <source>
        <dbReference type="EMBL" id="MBE2986644.1"/>
    </source>
</evidence>
<protein>
    <submittedName>
        <fullName evidence="2">DUF1320 family protein</fullName>
    </submittedName>
</protein>
<comment type="caution">
    <text evidence="2">The sequence shown here is derived from an EMBL/GenBank/DDBJ whole genome shotgun (WGS) entry which is preliminary data.</text>
</comment>
<proteinExistence type="predicted"/>
<name>A0ABD4JIQ3_9BACT</name>